<accession>A0A2A2AHA0</accession>
<dbReference type="SUPFAM" id="SSF53271">
    <property type="entry name" value="PRTase-like"/>
    <property type="match status" value="1"/>
</dbReference>
<protein>
    <submittedName>
        <fullName evidence="2">Phosphoribosyltransferase</fullName>
    </submittedName>
</protein>
<organism evidence="2 3">
    <name type="scientific">Vandammella animalimorsus</name>
    <dbReference type="NCBI Taxonomy" id="2029117"/>
    <lineage>
        <taxon>Bacteria</taxon>
        <taxon>Pseudomonadati</taxon>
        <taxon>Pseudomonadota</taxon>
        <taxon>Betaproteobacteria</taxon>
        <taxon>Burkholderiales</taxon>
        <taxon>Comamonadaceae</taxon>
        <taxon>Vandammella</taxon>
    </lineage>
</organism>
<dbReference type="InterPro" id="IPR051910">
    <property type="entry name" value="ComF/GntX_DNA_util-trans"/>
</dbReference>
<comment type="similarity">
    <text evidence="1">Belongs to the ComF/GntX family.</text>
</comment>
<dbReference type="CDD" id="cd06223">
    <property type="entry name" value="PRTases_typeI"/>
    <property type="match status" value="1"/>
</dbReference>
<reference evidence="2 3" key="1">
    <citation type="submission" date="2017-08" db="EMBL/GenBank/DDBJ databases">
        <title>WGS of Clinical strains of the CDC Group NO-1 linked to zoonotic infections in humans.</title>
        <authorList>
            <person name="Bernier A.-M."/>
            <person name="Bernard K."/>
        </authorList>
    </citation>
    <scope>NUCLEOTIDE SEQUENCE [LARGE SCALE GENOMIC DNA]</scope>
    <source>
        <strain evidence="2 3">NML00-0135</strain>
    </source>
</reference>
<keyword evidence="3" id="KW-1185">Reference proteome</keyword>
<dbReference type="PANTHER" id="PTHR47505:SF1">
    <property type="entry name" value="DNA UTILIZATION PROTEIN YHGH"/>
    <property type="match status" value="1"/>
</dbReference>
<sequence>MPLHLLRVDLLARCLPAQCPLCRRWPVWRGPAGLCGDCLARHGRQVPRCARCALPLPAPADGVLAQGEARGEMGGEVQSRALPWSALVCGACMVRPGPLQHCVAAVDYAYPWQQLIAQFKYYAAPAWAHGFAQLLLRQSGSTALLHGVDAIVAVPLAAARLRQRGYNQAWELARALAAQTGQAHKLRQDVVLRHGMQAPQAGMGRQARWRNLRRAFAVQQPGPCLQGQHVLLVDDVMTTGATLWALARVLQHDAGVAAVSAMVFARTPLPAGQGA</sequence>
<evidence type="ECO:0000256" key="1">
    <source>
        <dbReference type="ARBA" id="ARBA00008007"/>
    </source>
</evidence>
<keyword evidence="2" id="KW-0328">Glycosyltransferase</keyword>
<dbReference type="Proteomes" id="UP000218054">
    <property type="component" value="Unassembled WGS sequence"/>
</dbReference>
<evidence type="ECO:0000313" key="3">
    <source>
        <dbReference type="Proteomes" id="UP000218054"/>
    </source>
</evidence>
<comment type="caution">
    <text evidence="2">The sequence shown here is derived from an EMBL/GenBank/DDBJ whole genome shotgun (WGS) entry which is preliminary data.</text>
</comment>
<dbReference type="EMBL" id="NSJB01000004">
    <property type="protein sequence ID" value="PAT37134.1"/>
    <property type="molecule type" value="Genomic_DNA"/>
</dbReference>
<dbReference type="InterPro" id="IPR029057">
    <property type="entry name" value="PRTase-like"/>
</dbReference>
<dbReference type="Gene3D" id="3.40.50.2020">
    <property type="match status" value="1"/>
</dbReference>
<gene>
    <name evidence="2" type="ORF">CK625_08255</name>
</gene>
<dbReference type="AlphaFoldDB" id="A0A2A2AHA0"/>
<dbReference type="InterPro" id="IPR000836">
    <property type="entry name" value="PRTase_dom"/>
</dbReference>
<evidence type="ECO:0000313" key="2">
    <source>
        <dbReference type="EMBL" id="PAT37134.1"/>
    </source>
</evidence>
<dbReference type="GO" id="GO:0016757">
    <property type="term" value="F:glycosyltransferase activity"/>
    <property type="evidence" value="ECO:0007669"/>
    <property type="project" value="UniProtKB-KW"/>
</dbReference>
<keyword evidence="2" id="KW-0808">Transferase</keyword>
<name>A0A2A2AHA0_9BURK</name>
<proteinExistence type="inferred from homology"/>
<dbReference type="PANTHER" id="PTHR47505">
    <property type="entry name" value="DNA UTILIZATION PROTEIN YHGH"/>
    <property type="match status" value="1"/>
</dbReference>